<dbReference type="HOGENOM" id="CLU_080965_1_0_4"/>
<evidence type="ECO:0000313" key="2">
    <source>
        <dbReference type="EMBL" id="BAO31027.1"/>
    </source>
</evidence>
<proteinExistence type="predicted"/>
<evidence type="ECO:0000256" key="1">
    <source>
        <dbReference type="SAM" id="SignalP"/>
    </source>
</evidence>
<sequence length="247" mass="27529">MACAAALSLPGASALSQAVTAAEKPFVWGVDGEPTNYGNRWVTLIYREAFRRLGIPVQFEHYSLARRAALVEEGVIDGETSRIYSYGDSRPNLVRVEESLADLVFSFFTANPSLRLARIEDMRGTGYRVEYRRGILLCETAVKGVVAAEQISDVLTQGQGLKKLIAGRTDLYCDLEVYVLQELQQPEFKGANVRKVVSIGKTVPTYPYVNKKHAELAPRLAAVLKQMKAEGLIEVYRKQVERDLGWQ</sequence>
<reference evidence="2 3" key="1">
    <citation type="journal article" date="2014" name="Syst. Appl. Microbiol.">
        <title>Complete genomes of freshwater sulfur oxidizers Sulfuricella denitrificans skB26 and Sulfuritalea hydrogenivorans sk43H: genetic insights into the sulfur oxidation pathway of betaproteobacteria.</title>
        <authorList>
            <person name="Watanabe T."/>
            <person name="Kojima H."/>
            <person name="Fukui M."/>
        </authorList>
    </citation>
    <scope>NUCLEOTIDE SEQUENCE [LARGE SCALE GENOMIC DNA]</scope>
    <source>
        <strain evidence="2">DSM22779</strain>
    </source>
</reference>
<accession>W0SJ45</accession>
<gene>
    <name evidence="2" type="ORF">SUTH_03254</name>
</gene>
<evidence type="ECO:0008006" key="4">
    <source>
        <dbReference type="Google" id="ProtNLM"/>
    </source>
</evidence>
<dbReference type="Proteomes" id="UP000031637">
    <property type="component" value="Chromosome"/>
</dbReference>
<keyword evidence="3" id="KW-1185">Reference proteome</keyword>
<dbReference type="STRING" id="1223802.SUTH_03254"/>
<name>W0SJ45_9PROT</name>
<organism evidence="2 3">
    <name type="scientific">Sulfuritalea hydrogenivorans sk43H</name>
    <dbReference type="NCBI Taxonomy" id="1223802"/>
    <lineage>
        <taxon>Bacteria</taxon>
        <taxon>Pseudomonadati</taxon>
        <taxon>Pseudomonadota</taxon>
        <taxon>Betaproteobacteria</taxon>
        <taxon>Nitrosomonadales</taxon>
        <taxon>Sterolibacteriaceae</taxon>
        <taxon>Sulfuritalea</taxon>
    </lineage>
</organism>
<dbReference type="KEGG" id="shd:SUTH_03254"/>
<evidence type="ECO:0000313" key="3">
    <source>
        <dbReference type="Proteomes" id="UP000031637"/>
    </source>
</evidence>
<keyword evidence="1" id="KW-0732">Signal</keyword>
<dbReference type="SUPFAM" id="SSF53850">
    <property type="entry name" value="Periplasmic binding protein-like II"/>
    <property type="match status" value="1"/>
</dbReference>
<protein>
    <recommendedName>
        <fullName evidence="4">Solute-binding protein family 3/N-terminal domain-containing protein</fullName>
    </recommendedName>
</protein>
<feature type="chain" id="PRO_5004795176" description="Solute-binding protein family 3/N-terminal domain-containing protein" evidence="1">
    <location>
        <begin position="22"/>
        <end position="247"/>
    </location>
</feature>
<dbReference type="AlphaFoldDB" id="W0SJ45"/>
<dbReference type="EMBL" id="AP012547">
    <property type="protein sequence ID" value="BAO31027.1"/>
    <property type="molecule type" value="Genomic_DNA"/>
</dbReference>
<feature type="signal peptide" evidence="1">
    <location>
        <begin position="1"/>
        <end position="21"/>
    </location>
</feature>
<dbReference type="Gene3D" id="3.40.190.10">
    <property type="entry name" value="Periplasmic binding protein-like II"/>
    <property type="match status" value="2"/>
</dbReference>